<evidence type="ECO:0000313" key="3">
    <source>
        <dbReference type="Proteomes" id="UP001054945"/>
    </source>
</evidence>
<organism evidence="2 3">
    <name type="scientific">Caerostris extrusa</name>
    <name type="common">Bark spider</name>
    <name type="synonym">Caerostris bankana</name>
    <dbReference type="NCBI Taxonomy" id="172846"/>
    <lineage>
        <taxon>Eukaryota</taxon>
        <taxon>Metazoa</taxon>
        <taxon>Ecdysozoa</taxon>
        <taxon>Arthropoda</taxon>
        <taxon>Chelicerata</taxon>
        <taxon>Arachnida</taxon>
        <taxon>Araneae</taxon>
        <taxon>Araneomorphae</taxon>
        <taxon>Entelegynae</taxon>
        <taxon>Araneoidea</taxon>
        <taxon>Araneidae</taxon>
        <taxon>Caerostris</taxon>
    </lineage>
</organism>
<proteinExistence type="predicted"/>
<sequence length="83" mass="9531">MVRFQQHSRAQASPAESTKAAPCTNTISFSSLEIFQQLRDVRVQRTRPLKKYKKNGEGFLPKFMQIIGVIACFKLKVKMIDSR</sequence>
<feature type="compositionally biased region" description="Polar residues" evidence="1">
    <location>
        <begin position="1"/>
        <end position="16"/>
    </location>
</feature>
<dbReference type="AlphaFoldDB" id="A0AAV4QJP9"/>
<name>A0AAV4QJP9_CAEEX</name>
<evidence type="ECO:0000256" key="1">
    <source>
        <dbReference type="SAM" id="MobiDB-lite"/>
    </source>
</evidence>
<dbReference type="Proteomes" id="UP001054945">
    <property type="component" value="Unassembled WGS sequence"/>
</dbReference>
<keyword evidence="3" id="KW-1185">Reference proteome</keyword>
<reference evidence="2 3" key="1">
    <citation type="submission" date="2021-06" db="EMBL/GenBank/DDBJ databases">
        <title>Caerostris extrusa draft genome.</title>
        <authorList>
            <person name="Kono N."/>
            <person name="Arakawa K."/>
        </authorList>
    </citation>
    <scope>NUCLEOTIDE SEQUENCE [LARGE SCALE GENOMIC DNA]</scope>
</reference>
<evidence type="ECO:0000313" key="2">
    <source>
        <dbReference type="EMBL" id="GIY08484.1"/>
    </source>
</evidence>
<protein>
    <submittedName>
        <fullName evidence="2">Uncharacterized protein</fullName>
    </submittedName>
</protein>
<gene>
    <name evidence="2" type="ORF">CEXT_681531</name>
</gene>
<dbReference type="EMBL" id="BPLR01006257">
    <property type="protein sequence ID" value="GIY08484.1"/>
    <property type="molecule type" value="Genomic_DNA"/>
</dbReference>
<comment type="caution">
    <text evidence="2">The sequence shown here is derived from an EMBL/GenBank/DDBJ whole genome shotgun (WGS) entry which is preliminary data.</text>
</comment>
<feature type="region of interest" description="Disordered" evidence="1">
    <location>
        <begin position="1"/>
        <end position="20"/>
    </location>
</feature>
<accession>A0AAV4QJP9</accession>